<name>A0A1E3NIX4_9ASCO</name>
<feature type="compositionally biased region" description="Polar residues" evidence="1">
    <location>
        <begin position="84"/>
        <end position="93"/>
    </location>
</feature>
<keyword evidence="3" id="KW-1185">Reference proteome</keyword>
<dbReference type="EMBL" id="KV454004">
    <property type="protein sequence ID" value="ODQ46060.1"/>
    <property type="molecule type" value="Genomic_DNA"/>
</dbReference>
<evidence type="ECO:0000313" key="2">
    <source>
        <dbReference type="EMBL" id="ODQ46060.1"/>
    </source>
</evidence>
<proteinExistence type="predicted"/>
<dbReference type="STRING" id="763406.A0A1E3NIX4"/>
<organism evidence="2 3">
    <name type="scientific">Pichia membranifaciens NRRL Y-2026</name>
    <dbReference type="NCBI Taxonomy" id="763406"/>
    <lineage>
        <taxon>Eukaryota</taxon>
        <taxon>Fungi</taxon>
        <taxon>Dikarya</taxon>
        <taxon>Ascomycota</taxon>
        <taxon>Saccharomycotina</taxon>
        <taxon>Pichiomycetes</taxon>
        <taxon>Pichiales</taxon>
        <taxon>Pichiaceae</taxon>
        <taxon>Pichia</taxon>
    </lineage>
</organism>
<dbReference type="Proteomes" id="UP000094455">
    <property type="component" value="Unassembled WGS sequence"/>
</dbReference>
<dbReference type="GeneID" id="30181195"/>
<feature type="compositionally biased region" description="Polar residues" evidence="1">
    <location>
        <begin position="44"/>
        <end position="64"/>
    </location>
</feature>
<protein>
    <submittedName>
        <fullName evidence="2">Uncharacterized protein</fullName>
    </submittedName>
</protein>
<dbReference type="RefSeq" id="XP_019017173.1">
    <property type="nucleotide sequence ID" value="XM_019164508.1"/>
</dbReference>
<evidence type="ECO:0000313" key="3">
    <source>
        <dbReference type="Proteomes" id="UP000094455"/>
    </source>
</evidence>
<reference evidence="2 3" key="1">
    <citation type="journal article" date="2016" name="Proc. Natl. Acad. Sci. U.S.A.">
        <title>Comparative genomics of biotechnologically important yeasts.</title>
        <authorList>
            <person name="Riley R."/>
            <person name="Haridas S."/>
            <person name="Wolfe K.H."/>
            <person name="Lopes M.R."/>
            <person name="Hittinger C.T."/>
            <person name="Goeker M."/>
            <person name="Salamov A.A."/>
            <person name="Wisecaver J.H."/>
            <person name="Long T.M."/>
            <person name="Calvey C.H."/>
            <person name="Aerts A.L."/>
            <person name="Barry K.W."/>
            <person name="Choi C."/>
            <person name="Clum A."/>
            <person name="Coughlan A.Y."/>
            <person name="Deshpande S."/>
            <person name="Douglass A.P."/>
            <person name="Hanson S.J."/>
            <person name="Klenk H.-P."/>
            <person name="LaButti K.M."/>
            <person name="Lapidus A."/>
            <person name="Lindquist E.A."/>
            <person name="Lipzen A.M."/>
            <person name="Meier-Kolthoff J.P."/>
            <person name="Ohm R.A."/>
            <person name="Otillar R.P."/>
            <person name="Pangilinan J.L."/>
            <person name="Peng Y."/>
            <person name="Rokas A."/>
            <person name="Rosa C.A."/>
            <person name="Scheuner C."/>
            <person name="Sibirny A.A."/>
            <person name="Slot J.C."/>
            <person name="Stielow J.B."/>
            <person name="Sun H."/>
            <person name="Kurtzman C.P."/>
            <person name="Blackwell M."/>
            <person name="Grigoriev I.V."/>
            <person name="Jeffries T.W."/>
        </authorList>
    </citation>
    <scope>NUCLEOTIDE SEQUENCE [LARGE SCALE GENOMIC DNA]</scope>
    <source>
        <strain evidence="2 3">NRRL Y-2026</strain>
    </source>
</reference>
<feature type="compositionally biased region" description="Polar residues" evidence="1">
    <location>
        <begin position="313"/>
        <end position="328"/>
    </location>
</feature>
<evidence type="ECO:0000256" key="1">
    <source>
        <dbReference type="SAM" id="MobiDB-lite"/>
    </source>
</evidence>
<feature type="compositionally biased region" description="Low complexity" evidence="1">
    <location>
        <begin position="100"/>
        <end position="112"/>
    </location>
</feature>
<dbReference type="AlphaFoldDB" id="A0A1E3NIX4"/>
<gene>
    <name evidence="2" type="ORF">PICMEDRAFT_73535</name>
</gene>
<feature type="compositionally biased region" description="Polar residues" evidence="1">
    <location>
        <begin position="286"/>
        <end position="299"/>
    </location>
</feature>
<sequence>MSQDLVVLDSNDRRNTVGIGESQTSFALISDVDTDGDTDMDVVCSSSKQNRGSREGGTQRSKSGGSQGLDDEEFLEIFGLPRTSIRSSGSDTQQTRKDSGSSSWSSSSFGGSLQSQREKGEVIEIIDDPADVPAQDSVPGRLNFLDSELICIEDDDEDEAQVVEEAARVYPTSSPNTQLNRSIDLIDIDDHEEPEEVVQENHVHIHSGSNTNTSTVIDDSLSVIMNAGSVPLPFPYETPKRNRVSSSRQRANIGSMSSPIFETAGRRNAAERNLPKSKISKPAALSQKQKPSGVMQNVRHSILNVKDRDDRTTTASTKSPRSSVNVFNTGRPDRTLSSEVSEFSSSLNEIEYCNERLLTDEELKEKRRTMKSIKKRESNRVKSLISDLAGVRNKRVDSSSKYSKSVSSVLNFVKSAANAQSSETSEISNSSTLIKETDNNFMDNVTDEINLYTDERLELMLERAKQLEPEKLKKVNQAKYTKAELTEKITCCFTNVLNEKLELLNKDYTQHVQPAHFEMIEEALPIIRFKRYVDSALFKKKNTYVPIRPRHLFENFTILLYDSKDLIELFKKGIMKRHLNSVKAKYKETKIAVWVTGYDQYLQSLKTKANRAYKEKVQERLGSTADDSSRKKKVTQSYEEMIQPSHIKQKLLRYEVEHGFAFQSFKGLGDMLEWLKYIAYTLSSKYNDSLQRNGEVTNIGKVKSGETPKDCIVMMLSQIKGMTESRAKKFVDESSYKSVAALFDDIMSGKNITQSKTLRTDHERLIKKIFLSRNENDLL</sequence>
<feature type="region of interest" description="Disordered" evidence="1">
    <location>
        <begin position="30"/>
        <end position="117"/>
    </location>
</feature>
<dbReference type="OrthoDB" id="343092at2759"/>
<feature type="region of interest" description="Disordered" evidence="1">
    <location>
        <begin position="266"/>
        <end position="330"/>
    </location>
</feature>
<accession>A0A1E3NIX4</accession>